<keyword evidence="5" id="KW-1185">Reference proteome</keyword>
<feature type="domain" description="Glycosyl hydrolase family 92 N-terminal" evidence="3">
    <location>
        <begin position="48"/>
        <end position="330"/>
    </location>
</feature>
<dbReference type="GO" id="GO:0005829">
    <property type="term" value="C:cytosol"/>
    <property type="evidence" value="ECO:0007669"/>
    <property type="project" value="TreeGrafter"/>
</dbReference>
<dbReference type="SUPFAM" id="SSF48208">
    <property type="entry name" value="Six-hairpin glycosidases"/>
    <property type="match status" value="1"/>
</dbReference>
<reference evidence="4" key="1">
    <citation type="submission" date="2020-11" db="EMBL/GenBank/DDBJ databases">
        <authorList>
            <consortium name="DOE Joint Genome Institute"/>
            <person name="Ahrendt S."/>
            <person name="Riley R."/>
            <person name="Andreopoulos W."/>
            <person name="Labutti K."/>
            <person name="Pangilinan J."/>
            <person name="Ruiz-Duenas F.J."/>
            <person name="Barrasa J.M."/>
            <person name="Sanchez-Garcia M."/>
            <person name="Camarero S."/>
            <person name="Miyauchi S."/>
            <person name="Serrano A."/>
            <person name="Linde D."/>
            <person name="Babiker R."/>
            <person name="Drula E."/>
            <person name="Ayuso-Fernandez I."/>
            <person name="Pacheco R."/>
            <person name="Padilla G."/>
            <person name="Ferreira P."/>
            <person name="Barriuso J."/>
            <person name="Kellner H."/>
            <person name="Castanera R."/>
            <person name="Alfaro M."/>
            <person name="Ramirez L."/>
            <person name="Pisabarro A.G."/>
            <person name="Kuo A."/>
            <person name="Tritt A."/>
            <person name="Lipzen A."/>
            <person name="He G."/>
            <person name="Yan M."/>
            <person name="Ng V."/>
            <person name="Cullen D."/>
            <person name="Martin F."/>
            <person name="Rosso M.-N."/>
            <person name="Henrissat B."/>
            <person name="Hibbett D."/>
            <person name="Martinez A.T."/>
            <person name="Grigoriev I.V."/>
        </authorList>
    </citation>
    <scope>NUCLEOTIDE SEQUENCE</scope>
    <source>
        <strain evidence="4">MF-IS2</strain>
    </source>
</reference>
<dbReference type="Gene3D" id="1.20.1050.60">
    <property type="entry name" value="alpha-1,2-mannosidase"/>
    <property type="match status" value="1"/>
</dbReference>
<feature type="domain" description="Glycosyl hydrolase family 92" evidence="2">
    <location>
        <begin position="353"/>
        <end position="815"/>
    </location>
</feature>
<dbReference type="PANTHER" id="PTHR12143">
    <property type="entry name" value="PEPTIDE N-GLYCANASE PNGASE -RELATED"/>
    <property type="match status" value="1"/>
</dbReference>
<dbReference type="Gene3D" id="1.20.1610.10">
    <property type="entry name" value="alpha-1,2-mannosidases domains"/>
    <property type="match status" value="1"/>
</dbReference>
<dbReference type="OrthoDB" id="449263at2759"/>
<keyword evidence="1" id="KW-0732">Signal</keyword>
<dbReference type="InterPro" id="IPR005887">
    <property type="entry name" value="GH92_a_mannosidase_put"/>
</dbReference>
<protein>
    <submittedName>
        <fullName evidence="4">Glycoside hydrolase family 92 protein</fullName>
    </submittedName>
</protein>
<evidence type="ECO:0000313" key="5">
    <source>
        <dbReference type="Proteomes" id="UP000807342"/>
    </source>
</evidence>
<dbReference type="InterPro" id="IPR012939">
    <property type="entry name" value="Glyco_hydro_92"/>
</dbReference>
<comment type="caution">
    <text evidence="4">The sequence shown here is derived from an EMBL/GenBank/DDBJ whole genome shotgun (WGS) entry which is preliminary data.</text>
</comment>
<name>A0A9P6C3I2_9AGAR</name>
<dbReference type="InterPro" id="IPR050883">
    <property type="entry name" value="PNGase"/>
</dbReference>
<feature type="chain" id="PRO_5040347369" evidence="1">
    <location>
        <begin position="24"/>
        <end position="832"/>
    </location>
</feature>
<dbReference type="Gene3D" id="3.30.2080.10">
    <property type="entry name" value="GH92 mannosidase domain"/>
    <property type="match status" value="1"/>
</dbReference>
<dbReference type="InterPro" id="IPR041371">
    <property type="entry name" value="GH92_N"/>
</dbReference>
<feature type="signal peptide" evidence="1">
    <location>
        <begin position="1"/>
        <end position="23"/>
    </location>
</feature>
<dbReference type="PANTHER" id="PTHR12143:SF43">
    <property type="entry name" value="PUTATIVE-RELATED"/>
    <property type="match status" value="1"/>
</dbReference>
<dbReference type="AlphaFoldDB" id="A0A9P6C3I2"/>
<sequence length="832" mass="90975">MRSFKLKAIVALLTLTLGQVVLAQDRTPTGRLLPPSQFRVPASDAVDHVNLLIGNGGIAPSFTGGMIPSTGPPFAMTRWVAQTRVNYVSRTPYNITELTPTIHGFQATRQPAIWMGESASVALVPGVSQSGDFAEVMSAGKMDFDGRGLRFVGGAEQRGGEIISSGFYGVELEDGLGGSVLVEQSSTSRVGHLRFTFKLAPNVTSTTTPYILIDAVRQSIQAHDPTNITFPVGSVSIIQPQNEICGSSNERQDSIITPNSIKEPASHFKGFFCARFDVPLNSTGIMSNKTMLDGQMDTEGSQLAAFAMFQKPENNATKSNLVVNVRIGTSFISVDQARRNIDLEIPDVPQNADASAGPVQGTLEATAAATRAQWAEKLDRIQIKGASDENLEVFYTAVAHGLTYPSEQHENGSYYSAYDNQVHEGDSYTGYSIWDTYRAAWAWTILFAPERVAGMVSSTLQDFKEGGWLPMWKNIVETNIMVGTHADSLIGEAFRKGVTGFDRDLAWEAVWKDATVPPIADLDTVYSDRQENVDFEVRAGLSSVYGDPNKGWVADDIHSESGSRTLDYAYDDYAVYVAAKAMGKPDNVTSFLLNRSQRSPFTLYNNDTGFMEARNANGSLAGPDNGWTEGDKWIYSFDVVHDIPQLIQHRGGNVSFVQSLEAHFNGGHNQHTNEPSHHIPYLYSLAGAALRTQERVREIALVNYNNTPQGLSGNEDCGQMSAWYIFSAMGFYPVNPVSGEYVVGTPFFDEMIIDWPQAAPNSTQSAPKQLTIKSSGATQKQYVKSLTVNGERINAPVLLHEQIVDGGEIVFEMSDQVQEWGNNPDVLQSLQE</sequence>
<evidence type="ECO:0000313" key="4">
    <source>
        <dbReference type="EMBL" id="KAF9447323.1"/>
    </source>
</evidence>
<dbReference type="GO" id="GO:0000224">
    <property type="term" value="F:peptide-N4-(N-acetyl-beta-glucosaminyl)asparagine amidase activity"/>
    <property type="evidence" value="ECO:0007669"/>
    <property type="project" value="TreeGrafter"/>
</dbReference>
<accession>A0A9P6C3I2</accession>
<dbReference type="InterPro" id="IPR014718">
    <property type="entry name" value="GH-type_carb-bd"/>
</dbReference>
<proteinExistence type="predicted"/>
<dbReference type="InterPro" id="IPR008928">
    <property type="entry name" value="6-hairpin_glycosidase_sf"/>
</dbReference>
<dbReference type="Pfam" id="PF07971">
    <property type="entry name" value="Glyco_hydro_92"/>
    <property type="match status" value="1"/>
</dbReference>
<evidence type="ECO:0000256" key="1">
    <source>
        <dbReference type="SAM" id="SignalP"/>
    </source>
</evidence>
<dbReference type="Gene3D" id="2.70.98.10">
    <property type="match status" value="1"/>
</dbReference>
<dbReference type="Pfam" id="PF17678">
    <property type="entry name" value="Glyco_hydro_92N"/>
    <property type="match status" value="1"/>
</dbReference>
<dbReference type="GO" id="GO:0006516">
    <property type="term" value="P:glycoprotein catabolic process"/>
    <property type="evidence" value="ECO:0007669"/>
    <property type="project" value="TreeGrafter"/>
</dbReference>
<dbReference type="Proteomes" id="UP000807342">
    <property type="component" value="Unassembled WGS sequence"/>
</dbReference>
<dbReference type="EMBL" id="MU151205">
    <property type="protein sequence ID" value="KAF9447323.1"/>
    <property type="molecule type" value="Genomic_DNA"/>
</dbReference>
<evidence type="ECO:0000259" key="2">
    <source>
        <dbReference type="Pfam" id="PF07971"/>
    </source>
</evidence>
<dbReference type="NCBIfam" id="TIGR01180">
    <property type="entry name" value="aman2_put"/>
    <property type="match status" value="1"/>
</dbReference>
<organism evidence="4 5">
    <name type="scientific">Macrolepiota fuliginosa MF-IS2</name>
    <dbReference type="NCBI Taxonomy" id="1400762"/>
    <lineage>
        <taxon>Eukaryota</taxon>
        <taxon>Fungi</taxon>
        <taxon>Dikarya</taxon>
        <taxon>Basidiomycota</taxon>
        <taxon>Agaricomycotina</taxon>
        <taxon>Agaricomycetes</taxon>
        <taxon>Agaricomycetidae</taxon>
        <taxon>Agaricales</taxon>
        <taxon>Agaricineae</taxon>
        <taxon>Agaricaceae</taxon>
        <taxon>Macrolepiota</taxon>
    </lineage>
</organism>
<evidence type="ECO:0000259" key="3">
    <source>
        <dbReference type="Pfam" id="PF17678"/>
    </source>
</evidence>
<gene>
    <name evidence="4" type="ORF">P691DRAFT_776225</name>
</gene>
<keyword evidence="4" id="KW-0378">Hydrolase</keyword>
<dbReference type="GO" id="GO:0030246">
    <property type="term" value="F:carbohydrate binding"/>
    <property type="evidence" value="ECO:0007669"/>
    <property type="project" value="InterPro"/>
</dbReference>
<dbReference type="FunFam" id="3.30.2080.10:FF:000001">
    <property type="entry name" value="Alpha-1,2-mannosidase subfamily"/>
    <property type="match status" value="1"/>
</dbReference>
<dbReference type="GO" id="GO:0005975">
    <property type="term" value="P:carbohydrate metabolic process"/>
    <property type="evidence" value="ECO:0007669"/>
    <property type="project" value="InterPro"/>
</dbReference>
<dbReference type="GO" id="GO:0005634">
    <property type="term" value="C:nucleus"/>
    <property type="evidence" value="ECO:0007669"/>
    <property type="project" value="TreeGrafter"/>
</dbReference>
<dbReference type="FunFam" id="1.20.1050.60:FF:000001">
    <property type="entry name" value="Putative alpha-1,2-mannosidase"/>
    <property type="match status" value="1"/>
</dbReference>